<dbReference type="SMR" id="O17149"/>
<dbReference type="OMA" id="MEEYMGM"/>
<dbReference type="RefSeq" id="NP_494420.1">
    <property type="nucleotide sequence ID" value="NM_062019.8"/>
</dbReference>
<dbReference type="InParanoid" id="O17149"/>
<gene>
    <name evidence="2 4" type="primary">lido-9</name>
    <name evidence="4" type="ORF">C41H7.6</name>
    <name evidence="2" type="ORF">CELE_C41H7.6</name>
</gene>
<dbReference type="Proteomes" id="UP000001940">
    <property type="component" value="Chromosome II"/>
</dbReference>
<reference evidence="2 3" key="1">
    <citation type="journal article" date="1998" name="Science">
        <title>Genome sequence of the nematode C. elegans: a platform for investigating biology.</title>
        <authorList>
            <consortium name="The C. elegans sequencing consortium"/>
            <person name="Sulson J.E."/>
            <person name="Waterston R."/>
        </authorList>
    </citation>
    <scope>NUCLEOTIDE SEQUENCE [LARGE SCALE GENOMIC DNA]</scope>
    <source>
        <strain evidence="2 3">Bristol N2</strain>
    </source>
</reference>
<dbReference type="FunCoup" id="O17149">
    <property type="interactions" value="1212"/>
</dbReference>
<dbReference type="InterPro" id="IPR005020">
    <property type="entry name" value="LIN-8"/>
</dbReference>
<dbReference type="WormBase" id="C41H7.6">
    <property type="protein sequence ID" value="CE08677"/>
    <property type="gene ID" value="WBGene00016576"/>
    <property type="gene designation" value="lido-9"/>
</dbReference>
<dbReference type="UCSC" id="C41H7.6">
    <property type="organism name" value="c. elegans"/>
</dbReference>
<evidence type="ECO:0007829" key="5">
    <source>
        <dbReference type="PeptideAtlas" id="O17149"/>
    </source>
</evidence>
<dbReference type="Bgee" id="WBGene00016576">
    <property type="expression patterns" value="Expressed in embryo and 4 other cell types or tissues"/>
</dbReference>
<keyword evidence="3" id="KW-1185">Reference proteome</keyword>
<dbReference type="PANTHER" id="PTHR32020:SF3">
    <property type="entry name" value="ARID DOMAIN-CONTAINING PROTEIN-RELATED"/>
    <property type="match status" value="1"/>
</dbReference>
<dbReference type="GO" id="GO:0005634">
    <property type="term" value="C:nucleus"/>
    <property type="evidence" value="ECO:0000318"/>
    <property type="project" value="GO_Central"/>
</dbReference>
<dbReference type="KEGG" id="cel:CELE_C41H7.6"/>
<feature type="compositionally biased region" description="Low complexity" evidence="1">
    <location>
        <begin position="211"/>
        <end position="221"/>
    </location>
</feature>
<evidence type="ECO:0000313" key="3">
    <source>
        <dbReference type="Proteomes" id="UP000001940"/>
    </source>
</evidence>
<dbReference type="PaxDb" id="6239-C41H7.6"/>
<accession>O17149</accession>
<dbReference type="PeptideAtlas" id="O17149"/>
<sequence>MLNIKQEGVVADAPRALTPIPPFIHHVSMEEYMGMELNSVYEEATKDSALKKVVLDLLKDRKAMWAPAAKPSEDKWQKLGAEVFSRTGKVVSVTQLRRMLVSSKHVLKTKMSHCIKVKKMDRVSTEAYLQNWEFYRHFRYYRETLGQFEANLRGEQWTGEDQPADDDDDIIYDGIFEVEMVDRTREAQPAENQGNQEEYHVEEVPYAQEEQVYENQQQNQQTYPMHGGSPSSDYSTISAHSLKRRRSTTVDSTAEQIGEEIDRLIQLYPQREMLIRQAFFKTIFALEDETVEFSNLGDLFEDLAEQENFKRRRRSRAQRLE</sequence>
<proteinExistence type="evidence at protein level"/>
<keyword evidence="5" id="KW-1267">Proteomics identification</keyword>
<dbReference type="Pfam" id="PF03353">
    <property type="entry name" value="Lin-8"/>
    <property type="match status" value="1"/>
</dbReference>
<dbReference type="AGR" id="WB:WBGene00016576"/>
<dbReference type="GeneID" id="173646"/>
<dbReference type="PIR" id="T32320">
    <property type="entry name" value="T32320"/>
</dbReference>
<dbReference type="STRING" id="6239.C41H7.6.1"/>
<dbReference type="eggNOG" id="ENOG502THNA">
    <property type="taxonomic scope" value="Eukaryota"/>
</dbReference>
<dbReference type="PhylomeDB" id="O17149"/>
<dbReference type="CTD" id="173646"/>
<dbReference type="PANTHER" id="PTHR32020">
    <property type="entry name" value="LIN-8 DOMAIN CONTAINING-RELATED"/>
    <property type="match status" value="1"/>
</dbReference>
<name>O17149_CAEEL</name>
<evidence type="ECO:0000256" key="1">
    <source>
        <dbReference type="SAM" id="MobiDB-lite"/>
    </source>
</evidence>
<evidence type="ECO:0000313" key="2">
    <source>
        <dbReference type="EMBL" id="CCD61999.1"/>
    </source>
</evidence>
<feature type="compositionally biased region" description="Polar residues" evidence="1">
    <location>
        <begin position="229"/>
        <end position="239"/>
    </location>
</feature>
<protein>
    <submittedName>
        <fullName evidence="2">Alcohol dehydrogenase transcription factor myb/sant-like protein</fullName>
    </submittedName>
</protein>
<dbReference type="AlphaFoldDB" id="O17149"/>
<feature type="region of interest" description="Disordered" evidence="1">
    <location>
        <begin position="211"/>
        <end position="247"/>
    </location>
</feature>
<evidence type="ECO:0000313" key="4">
    <source>
        <dbReference type="WormBase" id="C41H7.6"/>
    </source>
</evidence>
<dbReference type="HOGENOM" id="CLU_072670_0_0_1"/>
<dbReference type="EMBL" id="BX284602">
    <property type="protein sequence ID" value="CCD61999.1"/>
    <property type="molecule type" value="Genomic_DNA"/>
</dbReference>
<organism evidence="2 3">
    <name type="scientific">Caenorhabditis elegans</name>
    <dbReference type="NCBI Taxonomy" id="6239"/>
    <lineage>
        <taxon>Eukaryota</taxon>
        <taxon>Metazoa</taxon>
        <taxon>Ecdysozoa</taxon>
        <taxon>Nematoda</taxon>
        <taxon>Chromadorea</taxon>
        <taxon>Rhabditida</taxon>
        <taxon>Rhabditina</taxon>
        <taxon>Rhabditomorpha</taxon>
        <taxon>Rhabditoidea</taxon>
        <taxon>Rhabditidae</taxon>
        <taxon>Peloderinae</taxon>
        <taxon>Caenorhabditis</taxon>
    </lineage>
</organism>